<dbReference type="RefSeq" id="WP_377143769.1">
    <property type="nucleotide sequence ID" value="NZ_JBHTIA010000011.1"/>
</dbReference>
<dbReference type="Proteomes" id="UP001597073">
    <property type="component" value="Unassembled WGS sequence"/>
</dbReference>
<keyword evidence="4" id="KW-1185">Reference proteome</keyword>
<organism evidence="3 4">
    <name type="scientific">Mucilaginibacter lutimaris</name>
    <dbReference type="NCBI Taxonomy" id="931629"/>
    <lineage>
        <taxon>Bacteria</taxon>
        <taxon>Pseudomonadati</taxon>
        <taxon>Bacteroidota</taxon>
        <taxon>Sphingobacteriia</taxon>
        <taxon>Sphingobacteriales</taxon>
        <taxon>Sphingobacteriaceae</taxon>
        <taxon>Mucilaginibacter</taxon>
    </lineage>
</organism>
<proteinExistence type="predicted"/>
<feature type="signal peptide" evidence="1">
    <location>
        <begin position="1"/>
        <end position="20"/>
    </location>
</feature>
<sequence length="1188" mass="132635">MNKLLLALMLLFLTGKSCFSQNTQNPTNYIRTELVPASPNASSLGKYGEVPLNLSTGAPSINLPLFTVGGSQLSLPITLNYSYDGYRPTQPIGWAGLGWSLNAGGVISKTVKGRLDESASSGRNFDDDYVKGKIEGNKDVEFLNGVYNGLYDTEPDIYSFNFGKYSGKFIKYKGTFHCFPYQKLDIGGNNTGFTITAEDGTKYEFNEVETTRQKGSSSSPYTLPTYVSSWYLTKITNAAGTENIYLEYTSEGTIVQPGTLSQTFQYFLSTTNNNNPNISHENKLFEPVITYPTYVTPKRLITIVSDRFTASFNASPDNRTDINQDLNGSARALDNISITSSNGRVVKNISLKHSYSGAGLQLDSLIENAYKIVDNDVLVIDPANTQKHAFSYNAVDGVSPKIYAAVDHFGYFRGGSYGYMMMPSGIVPNGIDRSPNMNAAQGALNRINYPTGGYTTLDYELHKKYAGNQYKKDDRISADTIVRPVLNPNGFIEGSGKSFIINYDQDAVIYVQREVKSPSGDGFTHNAYKDFDLYKIVNGNSQLITSGTILLEAENSGKAFTVTLSPGQYRLKTYCDVKEKGMIALVQFKMQTNIPIEGEDVGGIRVKKTIDYPVVGLPITKEYKYTNSLGFSTGQNVWAGYESSIYTERFQDPELPWSYYDNVYNNISSFVGENYYMGVPQYYLSVTEAITSGTVRSSTRTDFVSYNDFYMGTEPLRVTHYKLENGIEKPVQRISYNYQLAADTFLRAMKIRKIFTGHAGPPPLYDYEPTVYQLNFMWKYLTSTTKTDYRGSDSIITVTNNYYDVPKTRNLLSTQTTDSRGRQLITRFKYPESYAPALNSPFITAHVLDPVWEKQVWLKTGTDSALVSAVLNQYSPTLFQPVKMSSLSAPNITSLNNELKGTNNLYTTMVSDTRFDERVNYTYDNFGKLATQQLKFGPAISYKWGYPAVTYYIANQNKVQVIAECKNVADTGFFHENFEENMAALVDVAHTGYRSVSSYTANWIKPNARAYIITYWYRTGGIWKYKSDPYVQNYVCVGGDHYDDICIYPADAQMTTYTYDPGVGVKSIIDAKANTTYFEYDNQNRLKSVRDQDGNIVKNYVYNIAGSNLNGNMADAAPYANQTIFGYFTKNDCGDYYQGSVVKYTVPGGTYRGMTQQEADGKAQADLSANGQANANARGKCTQMGLVE</sequence>
<dbReference type="InterPro" id="IPR046020">
    <property type="entry name" value="DUF5977"/>
</dbReference>
<accession>A0ABW2ZIS0</accession>
<reference evidence="4" key="1">
    <citation type="journal article" date="2019" name="Int. J. Syst. Evol. Microbiol.">
        <title>The Global Catalogue of Microorganisms (GCM) 10K type strain sequencing project: providing services to taxonomists for standard genome sequencing and annotation.</title>
        <authorList>
            <consortium name="The Broad Institute Genomics Platform"/>
            <consortium name="The Broad Institute Genome Sequencing Center for Infectious Disease"/>
            <person name="Wu L."/>
            <person name="Ma J."/>
        </authorList>
    </citation>
    <scope>NUCLEOTIDE SEQUENCE [LARGE SCALE GENOMIC DNA]</scope>
    <source>
        <strain evidence="4">CCUG 60742</strain>
    </source>
</reference>
<name>A0ABW2ZIS0_9SPHI</name>
<evidence type="ECO:0000313" key="4">
    <source>
        <dbReference type="Proteomes" id="UP001597073"/>
    </source>
</evidence>
<evidence type="ECO:0000256" key="1">
    <source>
        <dbReference type="SAM" id="SignalP"/>
    </source>
</evidence>
<comment type="caution">
    <text evidence="3">The sequence shown here is derived from an EMBL/GenBank/DDBJ whole genome shotgun (WGS) entry which is preliminary data.</text>
</comment>
<feature type="domain" description="DUF5977" evidence="2">
    <location>
        <begin position="1119"/>
        <end position="1182"/>
    </location>
</feature>
<evidence type="ECO:0000259" key="2">
    <source>
        <dbReference type="Pfam" id="PF19404"/>
    </source>
</evidence>
<dbReference type="Pfam" id="PF19404">
    <property type="entry name" value="DUF5977"/>
    <property type="match status" value="1"/>
</dbReference>
<feature type="chain" id="PRO_5046872570" evidence="1">
    <location>
        <begin position="21"/>
        <end position="1188"/>
    </location>
</feature>
<evidence type="ECO:0000313" key="3">
    <source>
        <dbReference type="EMBL" id="MFD0766130.1"/>
    </source>
</evidence>
<gene>
    <name evidence="3" type="ORF">ACFQZI_14800</name>
</gene>
<protein>
    <submittedName>
        <fullName evidence="3">DUF5977 domain-containing protein</fullName>
    </submittedName>
</protein>
<keyword evidence="1" id="KW-0732">Signal</keyword>
<dbReference type="EMBL" id="JBHTIA010000011">
    <property type="protein sequence ID" value="MFD0766130.1"/>
    <property type="molecule type" value="Genomic_DNA"/>
</dbReference>